<dbReference type="Pfam" id="PF06826">
    <property type="entry name" value="Asp-Al_Ex"/>
    <property type="match status" value="2"/>
</dbReference>
<keyword evidence="3" id="KW-0813">Transport</keyword>
<dbReference type="InterPro" id="IPR006037">
    <property type="entry name" value="RCK_C"/>
</dbReference>
<protein>
    <submittedName>
        <fullName evidence="8">Transporter</fullName>
    </submittedName>
</protein>
<dbReference type="PANTHER" id="PTHR30445">
    <property type="entry name" value="K(+)_H(+) ANTIPORTER SUBUNIT KHTT"/>
    <property type="match status" value="1"/>
</dbReference>
<evidence type="ECO:0000256" key="7">
    <source>
        <dbReference type="ARBA" id="ARBA00023136"/>
    </source>
</evidence>
<dbReference type="RefSeq" id="WP_077343863.1">
    <property type="nucleotide sequence ID" value="NZ_CP019605.1"/>
</dbReference>
<evidence type="ECO:0000256" key="5">
    <source>
        <dbReference type="ARBA" id="ARBA00022692"/>
    </source>
</evidence>
<evidence type="ECO:0000313" key="9">
    <source>
        <dbReference type="Proteomes" id="UP000188324"/>
    </source>
</evidence>
<evidence type="ECO:0000256" key="6">
    <source>
        <dbReference type="ARBA" id="ARBA00022989"/>
    </source>
</evidence>
<dbReference type="Gene3D" id="3.30.70.1450">
    <property type="entry name" value="Regulator of K+ conductance, C-terminal domain"/>
    <property type="match status" value="1"/>
</dbReference>
<proteinExistence type="inferred from homology"/>
<keyword evidence="6" id="KW-1133">Transmembrane helix</keyword>
<comment type="similarity">
    <text evidence="2">Belongs to the AAE transporter (TC 2.A.81) family.</text>
</comment>
<accession>A0A1Q2CHR9</accession>
<comment type="subcellular location">
    <subcellularLocation>
        <location evidence="1">Cell membrane</location>
        <topology evidence="1">Multi-pass membrane protein</topology>
    </subcellularLocation>
</comment>
<dbReference type="PROSITE" id="PS51202">
    <property type="entry name" value="RCK_C"/>
    <property type="match status" value="2"/>
</dbReference>
<dbReference type="InterPro" id="IPR050144">
    <property type="entry name" value="AAE_transporter"/>
</dbReference>
<dbReference type="NCBIfam" id="TIGR01625">
    <property type="entry name" value="YidE_YbjL_dupl"/>
    <property type="match status" value="1"/>
</dbReference>
<dbReference type="EMBL" id="CP019605">
    <property type="protein sequence ID" value="AQP45654.1"/>
    <property type="molecule type" value="Genomic_DNA"/>
</dbReference>
<dbReference type="GO" id="GO:0005886">
    <property type="term" value="C:plasma membrane"/>
    <property type="evidence" value="ECO:0007669"/>
    <property type="project" value="UniProtKB-SubCell"/>
</dbReference>
<evidence type="ECO:0000256" key="3">
    <source>
        <dbReference type="ARBA" id="ARBA00022448"/>
    </source>
</evidence>
<dbReference type="GO" id="GO:0008324">
    <property type="term" value="F:monoatomic cation transmembrane transporter activity"/>
    <property type="evidence" value="ECO:0007669"/>
    <property type="project" value="InterPro"/>
</dbReference>
<dbReference type="Pfam" id="PF02080">
    <property type="entry name" value="TrkA_C"/>
    <property type="match status" value="1"/>
</dbReference>
<reference evidence="8 9" key="1">
    <citation type="journal article" date="2016" name="Int. J. Syst. Evol. Microbiol.">
        <title>Tessaracoccus flavus sp. nov., isolated from the drainage system of a lindane-producing factory.</title>
        <authorList>
            <person name="Kumari R."/>
            <person name="Singh P."/>
            <person name="Schumann P."/>
            <person name="Lal R."/>
        </authorList>
    </citation>
    <scope>NUCLEOTIDE SEQUENCE [LARGE SCALE GENOMIC DNA]</scope>
    <source>
        <strain evidence="8 9">RP1T</strain>
    </source>
</reference>
<evidence type="ECO:0000256" key="2">
    <source>
        <dbReference type="ARBA" id="ARBA00009854"/>
    </source>
</evidence>
<keyword evidence="9" id="KW-1185">Reference proteome</keyword>
<dbReference type="AlphaFoldDB" id="A0A1Q2CHR9"/>
<keyword evidence="7" id="KW-0472">Membrane</keyword>
<dbReference type="STRING" id="1610493.RPIT_13240"/>
<dbReference type="PANTHER" id="PTHR30445:SF3">
    <property type="entry name" value="TRANSPORT PROTEIN YIDE-RELATED"/>
    <property type="match status" value="1"/>
</dbReference>
<name>A0A1Q2CHR9_9ACTN</name>
<dbReference type="Proteomes" id="UP000188324">
    <property type="component" value="Chromosome"/>
</dbReference>
<organism evidence="8 9">
    <name type="scientific">Tessaracoccus flavus</name>
    <dbReference type="NCBI Taxonomy" id="1610493"/>
    <lineage>
        <taxon>Bacteria</taxon>
        <taxon>Bacillati</taxon>
        <taxon>Actinomycetota</taxon>
        <taxon>Actinomycetes</taxon>
        <taxon>Propionibacteriales</taxon>
        <taxon>Propionibacteriaceae</taxon>
        <taxon>Tessaracoccus</taxon>
    </lineage>
</organism>
<dbReference type="KEGG" id="tfl:RPIT_13240"/>
<dbReference type="OrthoDB" id="9155749at2"/>
<evidence type="ECO:0000313" key="8">
    <source>
        <dbReference type="EMBL" id="AQP45654.1"/>
    </source>
</evidence>
<keyword evidence="5" id="KW-0812">Transmembrane</keyword>
<evidence type="ECO:0000256" key="1">
    <source>
        <dbReference type="ARBA" id="ARBA00004651"/>
    </source>
</evidence>
<dbReference type="GO" id="GO:0006813">
    <property type="term" value="P:potassium ion transport"/>
    <property type="evidence" value="ECO:0007669"/>
    <property type="project" value="InterPro"/>
</dbReference>
<keyword evidence="4" id="KW-1003">Cell membrane</keyword>
<gene>
    <name evidence="8" type="ORF">RPIT_13240</name>
</gene>
<dbReference type="InterPro" id="IPR006512">
    <property type="entry name" value="YidE_YbjL"/>
</dbReference>
<sequence>MLDLLADNPLLTVFLVVGLGTLVGSIPFGPIRFGPAGGLFVGLAVGALDPRLGENLSLLQTIGLALFVYTVGLAGGYQLVATFRRQLPTLLAGLAILAATAGVAVGGGMLLGLSAPMTAGTFSGSLTATPALAAATDASGGSGEPAVGYSLGYPVGVTLSIIIISALVNRTWPGRRDTAPRSAGALVARSVDVKVESPLTSVPGWREQTITMSYLVRDGRGRVIGDDETLRPGDHVLVIGDKDASATAAEHLGVELAEALTDDRTDVDHRRFTVSNHDVAGRTVADLDLPRRHGGRATRVYRGDTELLARDDLVLELGDRVLAVFPKGRLDAGFSIFGDSQRRVSEIDALTLAIGLALGLLLGIVPIPLGGNTLQLGAAAGPLIVGLALGRLVRTGPLVWTLPNSANLTLRQLGLFLFLACVGLASGPAFASTALTGTGLKAGLLGGAVTLAACAFTWFAGRALQLSAQRTVGIMSGVIGQPAILAFAQSKSDDERIEASYTSLFAVSTVIKIVMAYLLALLW</sequence>
<dbReference type="SUPFAM" id="SSF116726">
    <property type="entry name" value="TrkA C-terminal domain-like"/>
    <property type="match status" value="1"/>
</dbReference>
<evidence type="ECO:0000256" key="4">
    <source>
        <dbReference type="ARBA" id="ARBA00022475"/>
    </source>
</evidence>
<dbReference type="InterPro" id="IPR036721">
    <property type="entry name" value="RCK_C_sf"/>
</dbReference>